<organism evidence="7 8">
    <name type="scientific">Brachionus calyciflorus</name>
    <dbReference type="NCBI Taxonomy" id="104777"/>
    <lineage>
        <taxon>Eukaryota</taxon>
        <taxon>Metazoa</taxon>
        <taxon>Spiralia</taxon>
        <taxon>Gnathifera</taxon>
        <taxon>Rotifera</taxon>
        <taxon>Eurotatoria</taxon>
        <taxon>Monogononta</taxon>
        <taxon>Pseudotrocha</taxon>
        <taxon>Ploima</taxon>
        <taxon>Brachionidae</taxon>
        <taxon>Brachionus</taxon>
    </lineage>
</organism>
<dbReference type="Proteomes" id="UP000663879">
    <property type="component" value="Unassembled WGS sequence"/>
</dbReference>
<feature type="non-terminal residue" evidence="7">
    <location>
        <position position="44"/>
    </location>
</feature>
<keyword evidence="2" id="KW-0067">ATP-binding</keyword>
<keyword evidence="3 5" id="KW-0518">Myosin</keyword>
<dbReference type="GO" id="GO:0005524">
    <property type="term" value="F:ATP binding"/>
    <property type="evidence" value="ECO:0007669"/>
    <property type="project" value="UniProtKB-KW"/>
</dbReference>
<dbReference type="InterPro" id="IPR036961">
    <property type="entry name" value="Kinesin_motor_dom_sf"/>
</dbReference>
<gene>
    <name evidence="7" type="ORF">OXX778_LOCUS22352</name>
</gene>
<dbReference type="EMBL" id="CAJNOC010009374">
    <property type="protein sequence ID" value="CAF1128216.1"/>
    <property type="molecule type" value="Genomic_DNA"/>
</dbReference>
<dbReference type="InterPro" id="IPR027417">
    <property type="entry name" value="P-loop_NTPase"/>
</dbReference>
<evidence type="ECO:0000313" key="8">
    <source>
        <dbReference type="Proteomes" id="UP000663879"/>
    </source>
</evidence>
<keyword evidence="8" id="KW-1185">Reference proteome</keyword>
<dbReference type="GO" id="GO:0016459">
    <property type="term" value="C:myosin complex"/>
    <property type="evidence" value="ECO:0007669"/>
    <property type="project" value="UniProtKB-KW"/>
</dbReference>
<dbReference type="AlphaFoldDB" id="A0A814R4Q6"/>
<evidence type="ECO:0000256" key="5">
    <source>
        <dbReference type="PROSITE-ProRule" id="PRU00782"/>
    </source>
</evidence>
<comment type="similarity">
    <text evidence="5">Belongs to the TRAFAC class myosin-kinesin ATPase superfamily. Myosin family.</text>
</comment>
<name>A0A814R4Q6_9BILA</name>
<comment type="caution">
    <text evidence="5">Lacks conserved residue(s) required for the propagation of feature annotation.</text>
</comment>
<keyword evidence="5" id="KW-0009">Actin-binding</keyword>
<dbReference type="SUPFAM" id="SSF52540">
    <property type="entry name" value="P-loop containing nucleoside triphosphate hydrolases"/>
    <property type="match status" value="1"/>
</dbReference>
<evidence type="ECO:0000259" key="6">
    <source>
        <dbReference type="PROSITE" id="PS51456"/>
    </source>
</evidence>
<protein>
    <recommendedName>
        <fullName evidence="6">Myosin motor domain-containing protein</fullName>
    </recommendedName>
</protein>
<sequence>MLSNRQDQSIVLMGHSNSSKSVNTKLIMSYLFKIAGSSNATNFN</sequence>
<evidence type="ECO:0000256" key="3">
    <source>
        <dbReference type="ARBA" id="ARBA00023123"/>
    </source>
</evidence>
<keyword evidence="4" id="KW-0505">Motor protein</keyword>
<evidence type="ECO:0000313" key="7">
    <source>
        <dbReference type="EMBL" id="CAF1128216.1"/>
    </source>
</evidence>
<comment type="caution">
    <text evidence="7">The sequence shown here is derived from an EMBL/GenBank/DDBJ whole genome shotgun (WGS) entry which is preliminary data.</text>
</comment>
<feature type="domain" description="Myosin motor" evidence="6">
    <location>
        <begin position="1"/>
        <end position="44"/>
    </location>
</feature>
<proteinExistence type="inferred from homology"/>
<evidence type="ECO:0000256" key="1">
    <source>
        <dbReference type="ARBA" id="ARBA00022741"/>
    </source>
</evidence>
<dbReference type="PROSITE" id="PS51456">
    <property type="entry name" value="MYOSIN_MOTOR"/>
    <property type="match status" value="1"/>
</dbReference>
<dbReference type="InterPro" id="IPR001609">
    <property type="entry name" value="Myosin_head_motor_dom-like"/>
</dbReference>
<dbReference type="Gene3D" id="3.40.850.10">
    <property type="entry name" value="Kinesin motor domain"/>
    <property type="match status" value="1"/>
</dbReference>
<evidence type="ECO:0000256" key="4">
    <source>
        <dbReference type="ARBA" id="ARBA00023175"/>
    </source>
</evidence>
<accession>A0A814R4Q6</accession>
<evidence type="ECO:0000256" key="2">
    <source>
        <dbReference type="ARBA" id="ARBA00022840"/>
    </source>
</evidence>
<dbReference type="GO" id="GO:0003774">
    <property type="term" value="F:cytoskeletal motor activity"/>
    <property type="evidence" value="ECO:0007669"/>
    <property type="project" value="InterPro"/>
</dbReference>
<keyword evidence="1" id="KW-0547">Nucleotide-binding</keyword>
<dbReference type="GO" id="GO:0003779">
    <property type="term" value="F:actin binding"/>
    <property type="evidence" value="ECO:0007669"/>
    <property type="project" value="UniProtKB-KW"/>
</dbReference>
<reference evidence="7" key="1">
    <citation type="submission" date="2021-02" db="EMBL/GenBank/DDBJ databases">
        <authorList>
            <person name="Nowell W R."/>
        </authorList>
    </citation>
    <scope>NUCLEOTIDE SEQUENCE</scope>
    <source>
        <strain evidence="7">Ploen Becks lab</strain>
    </source>
</reference>